<name>A0A5C8KWT5_9GAMM</name>
<feature type="compositionally biased region" description="Low complexity" evidence="1">
    <location>
        <begin position="364"/>
        <end position="375"/>
    </location>
</feature>
<organism evidence="2 3">
    <name type="scientific">Alkalisalibacterium limincola</name>
    <dbReference type="NCBI Taxonomy" id="2699169"/>
    <lineage>
        <taxon>Bacteria</taxon>
        <taxon>Pseudomonadati</taxon>
        <taxon>Pseudomonadota</taxon>
        <taxon>Gammaproteobacteria</taxon>
        <taxon>Lysobacterales</taxon>
        <taxon>Lysobacteraceae</taxon>
        <taxon>Alkalisalibacterium</taxon>
    </lineage>
</organism>
<keyword evidence="2" id="KW-0378">Hydrolase</keyword>
<comment type="caution">
    <text evidence="2">The sequence shown here is derived from an EMBL/GenBank/DDBJ whole genome shotgun (WGS) entry which is preliminary data.</text>
</comment>
<gene>
    <name evidence="2" type="ORF">FU658_05565</name>
</gene>
<dbReference type="EMBL" id="VRTS01000003">
    <property type="protein sequence ID" value="TXK64589.1"/>
    <property type="molecule type" value="Genomic_DNA"/>
</dbReference>
<dbReference type="AlphaFoldDB" id="A0A5C8KWT5"/>
<accession>A0A5C8KWT5</accession>
<dbReference type="Pfam" id="PF10023">
    <property type="entry name" value="Aminopep"/>
    <property type="match status" value="1"/>
</dbReference>
<reference evidence="2 3" key="1">
    <citation type="submission" date="2019-08" db="EMBL/GenBank/DDBJ databases">
        <authorList>
            <person name="Karlyshev A.V."/>
        </authorList>
    </citation>
    <scope>NUCLEOTIDE SEQUENCE [LARGE SCALE GENOMIC DNA]</scope>
    <source>
        <strain evidence="2 3">Alg18-2.2</strain>
    </source>
</reference>
<dbReference type="PIRSF" id="PIRSF029285">
    <property type="entry name" value="Aminopept"/>
    <property type="match status" value="1"/>
</dbReference>
<protein>
    <submittedName>
        <fullName evidence="2">Aminopeptidase</fullName>
    </submittedName>
</protein>
<dbReference type="Proteomes" id="UP000321248">
    <property type="component" value="Unassembled WGS sequence"/>
</dbReference>
<keyword evidence="2" id="KW-0645">Protease</keyword>
<dbReference type="GO" id="GO:0004177">
    <property type="term" value="F:aminopeptidase activity"/>
    <property type="evidence" value="ECO:0007669"/>
    <property type="project" value="UniProtKB-KW"/>
</dbReference>
<evidence type="ECO:0000313" key="2">
    <source>
        <dbReference type="EMBL" id="TXK64589.1"/>
    </source>
</evidence>
<evidence type="ECO:0000256" key="1">
    <source>
        <dbReference type="SAM" id="MobiDB-lite"/>
    </source>
</evidence>
<sequence length="389" mass="43259">MPPVPFSLWSPALPSGPRTLLALACLVLLAGCQSLGYYAHVAGGHARLLGERRPIEEVLADPATPAARREQLQAIVEARRFATQDLQLPANASYLRFVDLDRPFVTWAVFAAPEFSVQPLLHCFPIVGCVAYRGYFDESRAQALARELQSQGLQTWVGGVGAYSTLGWFDDPLLSTMLDGGVDAAVSTMFHELVHQKLFVRDDTAFNESLAVFVEREGMRQWRRQQGWPEPDPGAQARSREFTLRVLALRDALDRLYRSGLDEQRMRLAREQQVNAFRADYRRLRQTPGWRDDARYDRWVASGINNASLLPFGLYDQWVDAFAQLFDDADRDWGAFYTAVESLAALTPEARAAALSALMARQSARTSSNSTSNTSEAPGGIRLPAPLAP</sequence>
<keyword evidence="3" id="KW-1185">Reference proteome</keyword>
<proteinExistence type="predicted"/>
<dbReference type="InterPro" id="IPR014553">
    <property type="entry name" value="Aminopept"/>
</dbReference>
<dbReference type="OrthoDB" id="357991at2"/>
<keyword evidence="2" id="KW-0031">Aminopeptidase</keyword>
<feature type="region of interest" description="Disordered" evidence="1">
    <location>
        <begin position="364"/>
        <end position="389"/>
    </location>
</feature>
<evidence type="ECO:0000313" key="3">
    <source>
        <dbReference type="Proteomes" id="UP000321248"/>
    </source>
</evidence>